<dbReference type="Pfam" id="PF01042">
    <property type="entry name" value="Ribonuc_L-PSP"/>
    <property type="match status" value="1"/>
</dbReference>
<dbReference type="PROSITE" id="PS01094">
    <property type="entry name" value="UPF0076"/>
    <property type="match status" value="1"/>
</dbReference>
<sequence>MKFIRSMSLVLGAAALFSGGPLQAEEIKRTNVPDFPIASVVQVPPGSTFYFLSGTVPPIVDAEAPKGSIRSFGSTKTQTVNVLNRIKDILAGQGLSLGDVIQMTVFLVGDPEIGGRMDFAGMMEGYSQFFGTPDQPNKPTRSTVQVAGLVSPGMLVEIEVLAAKAPAPATP</sequence>
<gene>
    <name evidence="3" type="ORF">ACFQPS_13990</name>
</gene>
<comment type="similarity">
    <text evidence="1">Belongs to the RutC family.</text>
</comment>
<name>A0ABW2KW32_9PROT</name>
<comment type="caution">
    <text evidence="3">The sequence shown here is derived from an EMBL/GenBank/DDBJ whole genome shotgun (WGS) entry which is preliminary data.</text>
</comment>
<keyword evidence="4" id="KW-1185">Reference proteome</keyword>
<dbReference type="InterPro" id="IPR019897">
    <property type="entry name" value="RidA_CS"/>
</dbReference>
<dbReference type="PANTHER" id="PTHR11803:SF59">
    <property type="entry name" value="ENDORIBONUCLEASE"/>
    <property type="match status" value="1"/>
</dbReference>
<proteinExistence type="inferred from homology"/>
<feature type="chain" id="PRO_5045693213" evidence="2">
    <location>
        <begin position="25"/>
        <end position="171"/>
    </location>
</feature>
<dbReference type="PANTHER" id="PTHR11803">
    <property type="entry name" value="2-IMINOBUTANOATE/2-IMINOPROPANOATE DEAMINASE RIDA"/>
    <property type="match status" value="1"/>
</dbReference>
<dbReference type="InterPro" id="IPR006175">
    <property type="entry name" value="YjgF/YER057c/UK114"/>
</dbReference>
<keyword evidence="2" id="KW-0732">Signal</keyword>
<evidence type="ECO:0000256" key="2">
    <source>
        <dbReference type="SAM" id="SignalP"/>
    </source>
</evidence>
<protein>
    <submittedName>
        <fullName evidence="3">RidA family protein</fullName>
    </submittedName>
</protein>
<reference evidence="4" key="1">
    <citation type="journal article" date="2019" name="Int. J. Syst. Evol. Microbiol.">
        <title>The Global Catalogue of Microorganisms (GCM) 10K type strain sequencing project: providing services to taxonomists for standard genome sequencing and annotation.</title>
        <authorList>
            <consortium name="The Broad Institute Genomics Platform"/>
            <consortium name="The Broad Institute Genome Sequencing Center for Infectious Disease"/>
            <person name="Wu L."/>
            <person name="Ma J."/>
        </authorList>
    </citation>
    <scope>NUCLEOTIDE SEQUENCE [LARGE SCALE GENOMIC DNA]</scope>
    <source>
        <strain evidence="4">CGMCC 1.16275</strain>
    </source>
</reference>
<dbReference type="Gene3D" id="3.30.1330.40">
    <property type="entry name" value="RutC-like"/>
    <property type="match status" value="1"/>
</dbReference>
<dbReference type="EMBL" id="JBHTCM010000014">
    <property type="protein sequence ID" value="MFC7334274.1"/>
    <property type="molecule type" value="Genomic_DNA"/>
</dbReference>
<dbReference type="RefSeq" id="WP_377359836.1">
    <property type="nucleotide sequence ID" value="NZ_JBHTCM010000014.1"/>
</dbReference>
<evidence type="ECO:0000256" key="1">
    <source>
        <dbReference type="ARBA" id="ARBA00010552"/>
    </source>
</evidence>
<feature type="signal peptide" evidence="2">
    <location>
        <begin position="1"/>
        <end position="24"/>
    </location>
</feature>
<dbReference type="InterPro" id="IPR035959">
    <property type="entry name" value="RutC-like_sf"/>
</dbReference>
<accession>A0ABW2KW32</accession>
<dbReference type="SUPFAM" id="SSF55298">
    <property type="entry name" value="YjgF-like"/>
    <property type="match status" value="1"/>
</dbReference>
<evidence type="ECO:0000313" key="4">
    <source>
        <dbReference type="Proteomes" id="UP001596456"/>
    </source>
</evidence>
<organism evidence="3 4">
    <name type="scientific">Rhodocista pekingensis</name>
    <dbReference type="NCBI Taxonomy" id="201185"/>
    <lineage>
        <taxon>Bacteria</taxon>
        <taxon>Pseudomonadati</taxon>
        <taxon>Pseudomonadota</taxon>
        <taxon>Alphaproteobacteria</taxon>
        <taxon>Rhodospirillales</taxon>
        <taxon>Azospirillaceae</taxon>
        <taxon>Rhodocista</taxon>
    </lineage>
</organism>
<dbReference type="Proteomes" id="UP001596456">
    <property type="component" value="Unassembled WGS sequence"/>
</dbReference>
<dbReference type="CDD" id="cd06151">
    <property type="entry name" value="YjgF_YER057c_UK114_like_3"/>
    <property type="match status" value="1"/>
</dbReference>
<evidence type="ECO:0000313" key="3">
    <source>
        <dbReference type="EMBL" id="MFC7334274.1"/>
    </source>
</evidence>